<evidence type="ECO:0000313" key="1">
    <source>
        <dbReference type="EMBL" id="GJE59139.1"/>
    </source>
</evidence>
<dbReference type="EMBL" id="BPRB01000063">
    <property type="protein sequence ID" value="GJE59139.1"/>
    <property type="molecule type" value="Genomic_DNA"/>
</dbReference>
<reference evidence="1" key="2">
    <citation type="submission" date="2021-08" db="EMBL/GenBank/DDBJ databases">
        <authorList>
            <person name="Tani A."/>
            <person name="Ola A."/>
            <person name="Ogura Y."/>
            <person name="Katsura K."/>
            <person name="Hayashi T."/>
        </authorList>
    </citation>
    <scope>NUCLEOTIDE SEQUENCE</scope>
    <source>
        <strain evidence="1">DSM 23632</strain>
    </source>
</reference>
<comment type="caution">
    <text evidence="1">The sequence shown here is derived from an EMBL/GenBank/DDBJ whole genome shotgun (WGS) entry which is preliminary data.</text>
</comment>
<reference evidence="1" key="1">
    <citation type="journal article" date="2021" name="Front. Microbiol.">
        <title>Comprehensive Comparative Genomics and Phenotyping of Methylobacterium Species.</title>
        <authorList>
            <person name="Alessa O."/>
            <person name="Ogura Y."/>
            <person name="Fujitani Y."/>
            <person name="Takami H."/>
            <person name="Hayashi T."/>
            <person name="Sahin N."/>
            <person name="Tani A."/>
        </authorList>
    </citation>
    <scope>NUCLEOTIDE SEQUENCE</scope>
    <source>
        <strain evidence="1">DSM 23632</strain>
    </source>
</reference>
<protein>
    <submittedName>
        <fullName evidence="1">Uncharacterized protein</fullName>
    </submittedName>
</protein>
<keyword evidence="2" id="KW-1185">Reference proteome</keyword>
<dbReference type="Proteomes" id="UP001055057">
    <property type="component" value="Unassembled WGS sequence"/>
</dbReference>
<gene>
    <name evidence="1" type="ORF">MPOCJGCO_1227</name>
</gene>
<evidence type="ECO:0000313" key="2">
    <source>
        <dbReference type="Proteomes" id="UP001055057"/>
    </source>
</evidence>
<organism evidence="1 2">
    <name type="scientific">Methylobacterium trifolii</name>
    <dbReference type="NCBI Taxonomy" id="1003092"/>
    <lineage>
        <taxon>Bacteria</taxon>
        <taxon>Pseudomonadati</taxon>
        <taxon>Pseudomonadota</taxon>
        <taxon>Alphaproteobacteria</taxon>
        <taxon>Hyphomicrobiales</taxon>
        <taxon>Methylobacteriaceae</taxon>
        <taxon>Methylobacterium</taxon>
    </lineage>
</organism>
<dbReference type="RefSeq" id="WP_238181730.1">
    <property type="nucleotide sequence ID" value="NZ_BPRB01000063.1"/>
</dbReference>
<proteinExistence type="predicted"/>
<accession>A0ABQ4TW58</accession>
<name>A0ABQ4TW58_9HYPH</name>
<sequence length="90" mass="9840">MKLRVLFSAWAPDDGQNTRRWLDWDRRVVETHSPGAPTCVALNHGSPPIAEAVSFGLGSLIGLERVAPERHVDSDGCRLALGRCRPLLPA</sequence>